<dbReference type="Proteomes" id="UP001521150">
    <property type="component" value="Unassembled WGS sequence"/>
</dbReference>
<keyword evidence="1" id="KW-0472">Membrane</keyword>
<comment type="caution">
    <text evidence="3">The sequence shown here is derived from an EMBL/GenBank/DDBJ whole genome shotgun (WGS) entry which is preliminary data.</text>
</comment>
<dbReference type="RefSeq" id="WP_233728160.1">
    <property type="nucleotide sequence ID" value="NZ_JAJVCN010000002.1"/>
</dbReference>
<keyword evidence="4" id="KW-1185">Reference proteome</keyword>
<evidence type="ECO:0000313" key="4">
    <source>
        <dbReference type="Proteomes" id="UP001521150"/>
    </source>
</evidence>
<proteinExistence type="predicted"/>
<sequence>MRILAVLAAIVMTFLISPLVANAGGPTSVLISSPTDQKAAALYYSQSDYGRLMNLVGGQPAADPKAPDNLISGPGAKSVRLTWLVHDVSVWRVDHVFLDLQDGVWVETYMATPDGIKLDPPGVVHRPTDQDNLRKLLYSLLNPAPEATAQVRNAAAEPPAAEGIQWTSLLIGAACGVLIALAARVLLSRRQV</sequence>
<feature type="transmembrane region" description="Helical" evidence="1">
    <location>
        <begin position="166"/>
        <end position="187"/>
    </location>
</feature>
<name>A0ABS8ZGW7_9PSEU</name>
<organism evidence="3 4">
    <name type="scientific">Kibdelosporangium philippinense</name>
    <dbReference type="NCBI Taxonomy" id="211113"/>
    <lineage>
        <taxon>Bacteria</taxon>
        <taxon>Bacillati</taxon>
        <taxon>Actinomycetota</taxon>
        <taxon>Actinomycetes</taxon>
        <taxon>Pseudonocardiales</taxon>
        <taxon>Pseudonocardiaceae</taxon>
        <taxon>Kibdelosporangium</taxon>
    </lineage>
</organism>
<dbReference type="EMBL" id="JAJVCN010000002">
    <property type="protein sequence ID" value="MCE7006712.1"/>
    <property type="molecule type" value="Genomic_DNA"/>
</dbReference>
<gene>
    <name evidence="3" type="ORF">LWC34_28355</name>
</gene>
<keyword evidence="1" id="KW-0812">Transmembrane</keyword>
<reference evidence="3 4" key="1">
    <citation type="submission" date="2021-12" db="EMBL/GenBank/DDBJ databases">
        <title>Genome sequence of Kibdelosporangium philippinense ATCC 49844.</title>
        <authorList>
            <person name="Fedorov E.A."/>
            <person name="Omeragic M."/>
            <person name="Shalygina K.F."/>
            <person name="Maclea K.S."/>
        </authorList>
    </citation>
    <scope>NUCLEOTIDE SEQUENCE [LARGE SCALE GENOMIC DNA]</scope>
    <source>
        <strain evidence="3 4">ATCC 49844</strain>
    </source>
</reference>
<evidence type="ECO:0000256" key="1">
    <source>
        <dbReference type="SAM" id="Phobius"/>
    </source>
</evidence>
<keyword evidence="1" id="KW-1133">Transmembrane helix</keyword>
<evidence type="ECO:0000256" key="2">
    <source>
        <dbReference type="SAM" id="SignalP"/>
    </source>
</evidence>
<feature type="signal peptide" evidence="2">
    <location>
        <begin position="1"/>
        <end position="23"/>
    </location>
</feature>
<keyword evidence="2" id="KW-0732">Signal</keyword>
<evidence type="ECO:0000313" key="3">
    <source>
        <dbReference type="EMBL" id="MCE7006712.1"/>
    </source>
</evidence>
<accession>A0ABS8ZGW7</accession>
<protein>
    <submittedName>
        <fullName evidence="3">Uncharacterized protein</fullName>
    </submittedName>
</protein>
<feature type="chain" id="PRO_5045719450" evidence="2">
    <location>
        <begin position="24"/>
        <end position="192"/>
    </location>
</feature>